<keyword evidence="3" id="KW-0811">Translocation</keyword>
<dbReference type="Proteomes" id="UP000825886">
    <property type="component" value="Chromosome"/>
</dbReference>
<keyword evidence="3 4" id="KW-0813">Transport</keyword>
<proteinExistence type="inferred from homology"/>
<dbReference type="EMBL" id="CP081864">
    <property type="protein sequence ID" value="QZN95253.1"/>
    <property type="molecule type" value="Genomic_DNA"/>
</dbReference>
<feature type="domain" description="SPI-1 type 3 secretion system secretin N0" evidence="7">
    <location>
        <begin position="53"/>
        <end position="121"/>
    </location>
</feature>
<dbReference type="Pfam" id="PF03958">
    <property type="entry name" value="Secretin_N"/>
    <property type="match status" value="2"/>
</dbReference>
<dbReference type="InterPro" id="IPR049034">
    <property type="entry name" value="T3S_SPI-1_N0"/>
</dbReference>
<feature type="domain" description="NolW-like" evidence="6">
    <location>
        <begin position="127"/>
        <end position="186"/>
    </location>
</feature>
<reference evidence="8 9" key="1">
    <citation type="submission" date="2021-08" db="EMBL/GenBank/DDBJ databases">
        <title>Culture and genomic analysis of Symbiopectobacterium purcellii sp. nov. gen. nov., isolated from the leafhopper Empoasca decipiens.</title>
        <authorList>
            <person name="Nadal-Jimenez P."/>
            <person name="Siozios S."/>
            <person name="Halliday N."/>
            <person name="Camara M."/>
            <person name="Hurst G.D.D."/>
        </authorList>
    </citation>
    <scope>NUCLEOTIDE SEQUENCE [LARGE SCALE GENOMIC DNA]</scope>
    <source>
        <strain evidence="8 9">SyEd1</strain>
    </source>
</reference>
<dbReference type="InterPro" id="IPR050810">
    <property type="entry name" value="Bact_Secretion_Sys_Channel"/>
</dbReference>
<accession>A0ABX9AKG2</accession>
<dbReference type="Gene3D" id="3.55.50.30">
    <property type="match status" value="1"/>
</dbReference>
<sequence length="595" mass="65951">MNRIGKMDFYLLGIVIGISMVFPVSGALPIESMTSYDTTNSRDAFSADNTTTYVANNNSIQQLFYVLGGVLRKPVIVSTEAAKKRISGNFDLTKPRQLLNVLSSRIALIWYDDGSSIYVYDVNEMQSRVIKLAYASFNRLEAYLQSTGLYDDRFPPRSHSGSGSFYLSGPPVYVDLVAAAAKYIDSTYSQPSAGENVIKVIKLRNTFVNDRAFSLRDTPITIPGVATVLNQLLNNRRNYNRANIAVSDAPDVVENDMRYSQEGAYVRHMKNLLPLSGGSYDQRDRQDEVYSGVERNAINIVAYTDTNSLLIQGSEKQVAFVDDLIRAIDIAKQQIQLSLWIIDISKNDVDALGVVWQGQAGIGNVGINFNGATSALNPANSVNFLTKVTALVEKGNAQVVSRPELLTQENVPALFDNNSSFYTRLLGERYSSLEKVTFGTMISVIPRLGKHSQEIEMILNIQDGKISLANGDMESVDSLPIVNNTQISTTARVPMGYSLLIGGYSREEDALRGAGIPLLKDIPLVGKLFDYTYTSHRNMVRLFLIQPRLLAYGETWQGRWENNPVLGRNLAGEDTATLQSTVTMLRQFMNKRQGI</sequence>
<dbReference type="HAMAP" id="MF_02219">
    <property type="entry name" value="Type_III_secretin"/>
    <property type="match status" value="1"/>
</dbReference>
<keyword evidence="9" id="KW-1185">Reference proteome</keyword>
<protein>
    <recommendedName>
        <fullName evidence="3">Type 3 secretion system secretin</fullName>
        <shortName evidence="3">T3SS secretin</shortName>
    </recommendedName>
</protein>
<comment type="function">
    <text evidence="3">Component of the type III secretion system (T3SS), also called injectisome, which is used to inject bacterial effector proteins into eukaryotic host cells. Forms a ring-shaped multimeric structure with an apparent central pore in the outer membrane.</text>
</comment>
<dbReference type="PANTHER" id="PTHR30332">
    <property type="entry name" value="PROBABLE GENERAL SECRETION PATHWAY PROTEIN D"/>
    <property type="match status" value="1"/>
</dbReference>
<organism evidence="8 9">
    <name type="scientific">Symbiopectobacterium purcellii</name>
    <dbReference type="NCBI Taxonomy" id="2871826"/>
    <lineage>
        <taxon>Bacteria</taxon>
        <taxon>Pseudomonadati</taxon>
        <taxon>Pseudomonadota</taxon>
        <taxon>Gammaproteobacteria</taxon>
        <taxon>Enterobacterales</taxon>
        <taxon>Enterobacteriaceae</taxon>
    </lineage>
</organism>
<evidence type="ECO:0000313" key="8">
    <source>
        <dbReference type="EMBL" id="QZN95253.1"/>
    </source>
</evidence>
<evidence type="ECO:0000256" key="4">
    <source>
        <dbReference type="RuleBase" id="RU004004"/>
    </source>
</evidence>
<keyword evidence="3" id="KW-0998">Cell outer membrane</keyword>
<dbReference type="Pfam" id="PF21304">
    <property type="entry name" value="T3S_SPI-1_N0"/>
    <property type="match status" value="1"/>
</dbReference>
<dbReference type="PRINTS" id="PR01337">
    <property type="entry name" value="TYPE3OMGPROT"/>
</dbReference>
<keyword evidence="3" id="KW-0472">Membrane</keyword>
<dbReference type="PANTHER" id="PTHR30332:SF5">
    <property type="entry name" value="SPI-1 TYPE 3 SECRETION SYSTEM SECRETIN"/>
    <property type="match status" value="1"/>
</dbReference>
<dbReference type="Pfam" id="PF00263">
    <property type="entry name" value="Secretin"/>
    <property type="match status" value="1"/>
</dbReference>
<feature type="domain" description="Type II/III secretion system secretin-like" evidence="5">
    <location>
        <begin position="390"/>
        <end position="550"/>
    </location>
</feature>
<evidence type="ECO:0000259" key="7">
    <source>
        <dbReference type="Pfam" id="PF21304"/>
    </source>
</evidence>
<keyword evidence="3" id="KW-0653">Protein transport</keyword>
<evidence type="ECO:0000256" key="3">
    <source>
        <dbReference type="HAMAP-Rule" id="MF_02219"/>
    </source>
</evidence>
<dbReference type="NCBIfam" id="TIGR02516">
    <property type="entry name" value="type_III_yscC"/>
    <property type="match status" value="1"/>
</dbReference>
<name>A0ABX9AKG2_9ENTR</name>
<dbReference type="InterPro" id="IPR004846">
    <property type="entry name" value="T2SS/T3SS_dom"/>
</dbReference>
<evidence type="ECO:0000259" key="6">
    <source>
        <dbReference type="Pfam" id="PF03958"/>
    </source>
</evidence>
<evidence type="ECO:0000259" key="5">
    <source>
        <dbReference type="Pfam" id="PF00263"/>
    </source>
</evidence>
<comment type="subunit">
    <text evidence="3">The core secretion machinery of the T3SS is composed of approximately 20 different proteins, including cytoplasmic components, a base, an export apparatus and a needle. This subunit is part of the base, which anchors the injectisome in the bacterial cell envelope. Forms a stable homooligomeric complex.</text>
</comment>
<dbReference type="Gene3D" id="3.30.1370.120">
    <property type="match status" value="2"/>
</dbReference>
<evidence type="ECO:0000313" key="9">
    <source>
        <dbReference type="Proteomes" id="UP000825886"/>
    </source>
</evidence>
<comment type="similarity">
    <text evidence="3">Belongs to the bacterial secretin family. T3SS SctC subfamily.</text>
</comment>
<dbReference type="InterPro" id="IPR038591">
    <property type="entry name" value="NolW-like_sf"/>
</dbReference>
<dbReference type="InterPro" id="IPR005644">
    <property type="entry name" value="NolW-like"/>
</dbReference>
<evidence type="ECO:0000256" key="2">
    <source>
        <dbReference type="ARBA" id="ARBA00022729"/>
    </source>
</evidence>
<comment type="subcellular location">
    <subcellularLocation>
        <location evidence="1 3 4">Cell outer membrane</location>
    </subcellularLocation>
</comment>
<keyword evidence="2 3" id="KW-0732">Signal</keyword>
<dbReference type="InterPro" id="IPR003522">
    <property type="entry name" value="T3SS_OM_pore_YscC"/>
</dbReference>
<evidence type="ECO:0000256" key="1">
    <source>
        <dbReference type="ARBA" id="ARBA00004442"/>
    </source>
</evidence>
<feature type="domain" description="NolW-like" evidence="6">
    <location>
        <begin position="199"/>
        <end position="334"/>
    </location>
</feature>
<gene>
    <name evidence="3 8" type="primary">sctC</name>
    <name evidence="8" type="ORF">K6K13_18880</name>
</gene>
<dbReference type="RefSeq" id="WP_222158359.1">
    <property type="nucleotide sequence ID" value="NZ_CP081864.1"/>
</dbReference>